<evidence type="ECO:0000256" key="11">
    <source>
        <dbReference type="SAM" id="SignalP"/>
    </source>
</evidence>
<dbReference type="GO" id="GO:0008201">
    <property type="term" value="F:heparin binding"/>
    <property type="evidence" value="ECO:0007669"/>
    <property type="project" value="UniProtKB-UniRule"/>
</dbReference>
<dbReference type="GO" id="GO:0046914">
    <property type="term" value="F:transition metal ion binding"/>
    <property type="evidence" value="ECO:0007669"/>
    <property type="project" value="InterPro"/>
</dbReference>
<dbReference type="EMBL" id="GITU01000984">
    <property type="protein sequence ID" value="MBC1169687.1"/>
    <property type="molecule type" value="Transcribed_RNA"/>
</dbReference>
<comment type="subcellular location">
    <subcellularLocation>
        <location evidence="1">Membrane</location>
        <topology evidence="1">Single-pass type I membrane protein</topology>
    </subcellularLocation>
</comment>
<evidence type="ECO:0000256" key="8">
    <source>
        <dbReference type="PROSITE-ProRule" id="PRU01217"/>
    </source>
</evidence>
<evidence type="ECO:0000259" key="13">
    <source>
        <dbReference type="PROSITE" id="PS51870"/>
    </source>
</evidence>
<dbReference type="SUPFAM" id="SSF56491">
    <property type="entry name" value="A heparin-binding domain"/>
    <property type="match status" value="1"/>
</dbReference>
<dbReference type="PANTHER" id="PTHR23103:SF15">
    <property type="entry name" value="AMYLOID-BETA-LIKE PROTEIN"/>
    <property type="match status" value="1"/>
</dbReference>
<feature type="compositionally biased region" description="Basic and acidic residues" evidence="9">
    <location>
        <begin position="552"/>
        <end position="578"/>
    </location>
</feature>
<feature type="region of interest" description="CuBD subdomain" evidence="8">
    <location>
        <begin position="140"/>
        <end position="198"/>
    </location>
</feature>
<dbReference type="PROSITE" id="PS51870">
    <property type="entry name" value="APP_E2"/>
    <property type="match status" value="1"/>
</dbReference>
<dbReference type="Gene3D" id="3.90.570.10">
    <property type="entry name" value="Amyloidogenic glycoprotein, heparin-binding domain"/>
    <property type="match status" value="1"/>
</dbReference>
<dbReference type="InterPro" id="IPR015849">
    <property type="entry name" value="Amyloid_glyco_heparin-bd"/>
</dbReference>
<dbReference type="Pfam" id="PF12924">
    <property type="entry name" value="APP_Cu_bd"/>
    <property type="match status" value="1"/>
</dbReference>
<dbReference type="InterPro" id="IPR036454">
    <property type="entry name" value="Amyloid_glyco_heparin-bd_sf"/>
</dbReference>
<keyword evidence="3 11" id="KW-0732">Signal</keyword>
<feature type="domain" description="E2" evidence="13">
    <location>
        <begin position="259"/>
        <end position="469"/>
    </location>
</feature>
<feature type="disulfide bond" evidence="8">
    <location>
        <begin position="167"/>
        <end position="195"/>
    </location>
</feature>
<evidence type="ECO:0000256" key="6">
    <source>
        <dbReference type="ARBA" id="ARBA00023157"/>
    </source>
</evidence>
<proteinExistence type="inferred from homology"/>
<feature type="region of interest" description="Disordered" evidence="9">
    <location>
        <begin position="239"/>
        <end position="286"/>
    </location>
</feature>
<keyword evidence="4 10" id="KW-1133">Transmembrane helix</keyword>
<dbReference type="PROSITE" id="PS00319">
    <property type="entry name" value="APP_CUBD"/>
    <property type="match status" value="1"/>
</dbReference>
<evidence type="ECO:0000259" key="12">
    <source>
        <dbReference type="PROSITE" id="PS51869"/>
    </source>
</evidence>
<feature type="domain" description="E1" evidence="12">
    <location>
        <begin position="28"/>
        <end position="198"/>
    </location>
</feature>
<dbReference type="GO" id="GO:0007409">
    <property type="term" value="P:axonogenesis"/>
    <property type="evidence" value="ECO:0007669"/>
    <property type="project" value="TreeGrafter"/>
</dbReference>
<feature type="transmembrane region" description="Helical" evidence="10">
    <location>
        <begin position="648"/>
        <end position="670"/>
    </location>
</feature>
<dbReference type="GO" id="GO:0016020">
    <property type="term" value="C:membrane"/>
    <property type="evidence" value="ECO:0007669"/>
    <property type="project" value="UniProtKB-SubCell"/>
</dbReference>
<sequence>MSSWGFVFVFVLSTLFSDITFSVQAASPRWEPQIAVLCEAGQIYHPQYLSEEGKWVSDLKIKVPSSSCLRDKIDLLDHCKKVYPGRDITNIVESPHYQKIGGWCRQGVTSQGKCKGAQRWIKPFRCLEGPFQSDALLVPEGCLFDHIHNASRCWPFVRWNQTGAAACQDRGMQMRSFAMLLPCGISLFSGVEFVCCPKHFKDAVKVKKIDLPAMSPELEGLPVSDDLDDDDDDVDISEDMLADEEGDDEDDYDSDEDTGSDSEDSGASDENWDMPSGSLTGKDQTIVNEEAQQRLEEAHREKVTRVMKDWSDLEEKYQDMRLADPKAAQSFKQRMTARFQALEEEGNAEKHQLAAMHQQRVLAHINQRKREAMTCYTQALTEQPPNAHRVEKCLQKLLRALHKDRAHALAHYRHLLSSGGTGGLEAAASERSRTLERLIDIDRAVNQSLSMLKRYPDLSGRISQLMDDYIQALRSKDETPGSMLAMTEEAEAAILDKYRIEVERKVNEKERQRLAEKQRKEKRAQEREKLREEKLRSEAKKLEATVKQQQQMKEKANEEEARKYQKTDQKEVKDHDEDTTVGVAVTALPTVDDAAVQRAVEEVAAAVAHQEAEPRMQHALAHDLGHGEAIYSVRREVFQGPGHEGRNVYFTLAFAGIALMAAVFVGVAVAKWRASRSPQAQGFIEVDQVNTIGAPVTPEERHVANMQINGYENPTYKYFEVKD</sequence>
<evidence type="ECO:0000256" key="4">
    <source>
        <dbReference type="ARBA" id="ARBA00022989"/>
    </source>
</evidence>
<feature type="region of interest" description="Disordered" evidence="9">
    <location>
        <begin position="508"/>
        <end position="578"/>
    </location>
</feature>
<dbReference type="InterPro" id="IPR024329">
    <property type="entry name" value="Amyloid_glyco_E2_domain"/>
</dbReference>
<feature type="disulfide bond" evidence="8">
    <location>
        <begin position="142"/>
        <end position="196"/>
    </location>
</feature>
<dbReference type="Pfam" id="PF12925">
    <property type="entry name" value="APP_E2"/>
    <property type="match status" value="1"/>
</dbReference>
<evidence type="ECO:0000256" key="9">
    <source>
        <dbReference type="SAM" id="MobiDB-lite"/>
    </source>
</evidence>
<evidence type="ECO:0000256" key="1">
    <source>
        <dbReference type="ARBA" id="ARBA00004479"/>
    </source>
</evidence>
<dbReference type="Gene3D" id="3.30.1490.140">
    <property type="entry name" value="Amyloidogenic glycoprotein, copper-binding domain"/>
    <property type="match status" value="1"/>
</dbReference>
<dbReference type="GO" id="GO:0043005">
    <property type="term" value="C:neuron projection"/>
    <property type="evidence" value="ECO:0007669"/>
    <property type="project" value="TreeGrafter"/>
</dbReference>
<dbReference type="InterPro" id="IPR019745">
    <property type="entry name" value="Amyloid_glyco_intracell_CS"/>
</dbReference>
<dbReference type="SUPFAM" id="SSF89811">
    <property type="entry name" value="Amyloid beta a4 protein copper binding domain (domain 2)"/>
    <property type="match status" value="1"/>
</dbReference>
<dbReference type="InterPro" id="IPR011993">
    <property type="entry name" value="PH-like_dom_sf"/>
</dbReference>
<dbReference type="Pfam" id="PF10515">
    <property type="entry name" value="APP_amyloid"/>
    <property type="match status" value="1"/>
</dbReference>
<organism evidence="14">
    <name type="scientific">Lutzomyia longipalpis</name>
    <name type="common">Sand fly</name>
    <dbReference type="NCBI Taxonomy" id="7200"/>
    <lineage>
        <taxon>Eukaryota</taxon>
        <taxon>Metazoa</taxon>
        <taxon>Ecdysozoa</taxon>
        <taxon>Arthropoda</taxon>
        <taxon>Hexapoda</taxon>
        <taxon>Insecta</taxon>
        <taxon>Pterygota</taxon>
        <taxon>Neoptera</taxon>
        <taxon>Endopterygota</taxon>
        <taxon>Diptera</taxon>
        <taxon>Nematocera</taxon>
        <taxon>Psychodoidea</taxon>
        <taxon>Psychodidae</taxon>
        <taxon>Lutzomyia</taxon>
        <taxon>Lutzomyia</taxon>
    </lineage>
</organism>
<dbReference type="InterPro" id="IPR019543">
    <property type="entry name" value="APP_amyloid_C"/>
</dbReference>
<keyword evidence="2 10" id="KW-0812">Transmembrane</keyword>
<dbReference type="InterPro" id="IPR036176">
    <property type="entry name" value="E2_sf"/>
</dbReference>
<dbReference type="InterPro" id="IPR008155">
    <property type="entry name" value="Amyloid_glyco"/>
</dbReference>
<dbReference type="Pfam" id="PF02177">
    <property type="entry name" value="APP_N"/>
    <property type="match status" value="1"/>
</dbReference>
<keyword evidence="7" id="KW-0325">Glycoprotein</keyword>
<feature type="compositionally biased region" description="Basic and acidic residues" evidence="9">
    <location>
        <begin position="508"/>
        <end position="544"/>
    </location>
</feature>
<dbReference type="PROSITE" id="PS00320">
    <property type="entry name" value="APP_INTRA"/>
    <property type="match status" value="1"/>
</dbReference>
<evidence type="ECO:0000256" key="10">
    <source>
        <dbReference type="SAM" id="Phobius"/>
    </source>
</evidence>
<dbReference type="PRINTS" id="PR00203">
    <property type="entry name" value="AMYLOIDA4"/>
</dbReference>
<feature type="signal peptide" evidence="11">
    <location>
        <begin position="1"/>
        <end position="25"/>
    </location>
</feature>
<feature type="region of interest" description="GFLD subdomain" evidence="8">
    <location>
        <begin position="28"/>
        <end position="132"/>
    </location>
</feature>
<keyword evidence="6 8" id="KW-1015">Disulfide bond</keyword>
<comment type="caution">
    <text evidence="8">Lacks conserved residue(s) required for the propagation of feature annotation.</text>
</comment>
<feature type="disulfide bond" evidence="8">
    <location>
        <begin position="153"/>
        <end position="183"/>
    </location>
</feature>
<dbReference type="InterPro" id="IPR036669">
    <property type="entry name" value="Amyloid_Cu-bd_sf"/>
</dbReference>
<evidence type="ECO:0000256" key="5">
    <source>
        <dbReference type="ARBA" id="ARBA00023136"/>
    </source>
</evidence>
<dbReference type="InterPro" id="IPR019744">
    <property type="entry name" value="APP_CUBD_CS"/>
</dbReference>
<evidence type="ECO:0000256" key="2">
    <source>
        <dbReference type="ARBA" id="ARBA00022692"/>
    </source>
</evidence>
<dbReference type="Gene3D" id="2.30.29.30">
    <property type="entry name" value="Pleckstrin-homology domain (PH domain)/Phosphotyrosine-binding domain (PTB)"/>
    <property type="match status" value="1"/>
</dbReference>
<dbReference type="PANTHER" id="PTHR23103">
    <property type="entry name" value="ALZHEIMER'S DISEASE BETA-AMYLOID RELATED"/>
    <property type="match status" value="1"/>
</dbReference>
<dbReference type="FunFam" id="3.90.570.10:FF:000002">
    <property type="entry name" value="beta-amyloid-like protein isoform X5"/>
    <property type="match status" value="1"/>
</dbReference>
<dbReference type="VEuPathDB" id="VectorBase:LLONM1_008162"/>
<evidence type="ECO:0000313" key="14">
    <source>
        <dbReference type="EMBL" id="MBC1169687.1"/>
    </source>
</evidence>
<feature type="compositionally biased region" description="Acidic residues" evidence="9">
    <location>
        <begin position="239"/>
        <end position="272"/>
    </location>
</feature>
<dbReference type="AlphaFoldDB" id="A0A7G3AC71"/>
<evidence type="ECO:0000256" key="3">
    <source>
        <dbReference type="ARBA" id="ARBA00022729"/>
    </source>
</evidence>
<feature type="compositionally biased region" description="Polar residues" evidence="9">
    <location>
        <begin position="277"/>
        <end position="286"/>
    </location>
</feature>
<dbReference type="GO" id="GO:0043025">
    <property type="term" value="C:neuronal cell body"/>
    <property type="evidence" value="ECO:0007669"/>
    <property type="project" value="TreeGrafter"/>
</dbReference>
<feature type="chain" id="PRO_5028964115" evidence="11">
    <location>
        <begin position="26"/>
        <end position="723"/>
    </location>
</feature>
<evidence type="ECO:0000256" key="7">
    <source>
        <dbReference type="ARBA" id="ARBA00023180"/>
    </source>
</evidence>
<reference evidence="14" key="1">
    <citation type="journal article" date="2020" name="BMC">
        <title>Leishmania infection induces a limited differential gene expression in the sand fly midgut.</title>
        <authorList>
            <person name="Coutinho-Abreu I.V."/>
            <person name="Serafim T.D."/>
            <person name="Meneses C."/>
            <person name="Kamhawi S."/>
            <person name="Oliveira F."/>
            <person name="Valenzuela J.G."/>
        </authorList>
    </citation>
    <scope>NUCLEOTIDE SEQUENCE</scope>
    <source>
        <strain evidence="14">Jacobina</strain>
        <tissue evidence="14">Midgut</tissue>
    </source>
</reference>
<dbReference type="SMART" id="SM00006">
    <property type="entry name" value="A4_EXTRA"/>
    <property type="match status" value="1"/>
</dbReference>
<name>A0A7G3AC71_LUTLO</name>
<keyword evidence="5 10" id="KW-0472">Membrane</keyword>
<comment type="similarity">
    <text evidence="8">Belongs to the APP family.</text>
</comment>
<dbReference type="GO" id="GO:0007417">
    <property type="term" value="P:central nervous system development"/>
    <property type="evidence" value="ECO:0007669"/>
    <property type="project" value="TreeGrafter"/>
</dbReference>
<dbReference type="InterPro" id="IPR011178">
    <property type="entry name" value="Amyloid_glyco_Cu-bd"/>
</dbReference>
<dbReference type="InterPro" id="IPR008154">
    <property type="entry name" value="Amyloid_glyco_extra"/>
</dbReference>
<dbReference type="SUPFAM" id="SSF109843">
    <property type="entry name" value="CAPPD, an extracellular domain of amyloid beta A4 protein"/>
    <property type="match status" value="1"/>
</dbReference>
<dbReference type="PROSITE" id="PS51869">
    <property type="entry name" value="APP_E1"/>
    <property type="match status" value="1"/>
</dbReference>
<accession>A0A7G3AC71</accession>
<protein>
    <submittedName>
        <fullName evidence="14">Putative beta-amyloid-like protein isoform x3</fullName>
    </submittedName>
</protein>
<dbReference type="Gene3D" id="1.20.120.770">
    <property type="entry name" value="Amyloid precursor protein, E2 domain"/>
    <property type="match status" value="1"/>
</dbReference>